<reference evidence="2" key="1">
    <citation type="journal article" date="2024" name="Front. Bioeng. Biotechnol.">
        <title>Genome-scale model development and genomic sequencing of the oleaginous clade Lipomyces.</title>
        <authorList>
            <person name="Czajka J.J."/>
            <person name="Han Y."/>
            <person name="Kim J."/>
            <person name="Mondo S.J."/>
            <person name="Hofstad B.A."/>
            <person name="Robles A."/>
            <person name="Haridas S."/>
            <person name="Riley R."/>
            <person name="LaButti K."/>
            <person name="Pangilinan J."/>
            <person name="Andreopoulos W."/>
            <person name="Lipzen A."/>
            <person name="Yan J."/>
            <person name="Wang M."/>
            <person name="Ng V."/>
            <person name="Grigoriev I.V."/>
            <person name="Spatafora J.W."/>
            <person name="Magnuson J.K."/>
            <person name="Baker S.E."/>
            <person name="Pomraning K.R."/>
        </authorList>
    </citation>
    <scope>NUCLEOTIDE SEQUENCE [LARGE SCALE GENOMIC DNA]</scope>
    <source>
        <strain evidence="2">CBS 7786</strain>
    </source>
</reference>
<keyword evidence="1" id="KW-0436">Ligase</keyword>
<comment type="caution">
    <text evidence="1">The sequence shown here is derived from an EMBL/GenBank/DDBJ whole genome shotgun (WGS) entry which is preliminary data.</text>
</comment>
<keyword evidence="2" id="KW-1185">Reference proteome</keyword>
<protein>
    <submittedName>
        <fullName evidence="1">RNA ligase-domain-containing protein</fullName>
    </submittedName>
</protein>
<accession>A0ACC3SZH0</accession>
<evidence type="ECO:0000313" key="2">
    <source>
        <dbReference type="Proteomes" id="UP001433508"/>
    </source>
</evidence>
<organism evidence="1 2">
    <name type="scientific">Lipomyces kononenkoae</name>
    <name type="common">Yeast</name>
    <dbReference type="NCBI Taxonomy" id="34357"/>
    <lineage>
        <taxon>Eukaryota</taxon>
        <taxon>Fungi</taxon>
        <taxon>Dikarya</taxon>
        <taxon>Ascomycota</taxon>
        <taxon>Saccharomycotina</taxon>
        <taxon>Lipomycetes</taxon>
        <taxon>Lipomycetales</taxon>
        <taxon>Lipomycetaceae</taxon>
        <taxon>Lipomyces</taxon>
    </lineage>
</organism>
<dbReference type="Proteomes" id="UP001433508">
    <property type="component" value="Unassembled WGS sequence"/>
</dbReference>
<gene>
    <name evidence="1" type="ORF">V1525DRAFT_388883</name>
</gene>
<sequence>MSGRSSDETKESYAFSSRVSQGPQASGRVVQLPFPKLAIPANATKETNDLFDLLQHPQSPTGQSRKSKARVKHSVFNLPHSPYVVHGWKFNDWDYKKSTLPTYARGLFSVMNEHGTKRMEIVSRGYDKFFNIDETVETKWSWIEEYTVGPYYLTRKENGCIIFLSGLPDGNLLVCSKHSTGVRTDVAGESHAEVGERWVEKHLASVGLTKRDLAATLRSLNCTAVAELCDDSFEEHILAYKGNSAGLYLHGLNMNIAEFRTYPFEAVCQFADYVGMIPTKYAVVEDVKQLRQFLEKCAETGSWDGRDVEGFVVRCQTTVPTSSGGSDYFFKYKFEEPYLMYRGWREVTKQLLAGHPIRIKKHKKITEEYIKFARSYFRGKSELSKQYQHNHGIIALRNAFLQHYGKDGAQIIKDEADDESDDEVVVDGNSDSEPETAAASKEILITKGNLADSEYKYVIVPVATIGCGKTTLSLALANIFGWGHIQNDNIPKGKSGAGRRFCEEIRETLRTRQVSIADRNNHMKREREQIYSDMTSLMPTEDVRFIAMHFLHEGSEGKDHVRSVTLKRVLARGDNHQSIQASSDTQKKVEGIMNGFLARFQSVDMNAHPDRDIFDLVINLEVDRPLEDNLRHIINKIAARYPAIIPEKPSDDHLRTAIQKALEYVPDTKKFMPSAKKIRPTVEDSQKAKERAAGAKQQQSILSFTKKEAKKTQPAQPQQSKMKGAVNYFAVKVPNPEEFAEKLEMLLADHGADMTFWEQLKKSGRIQKSFHVTVMHMADMDTDPDLWMFYHDHMMNGTLDTMSCDVHVLTAFWDDRVMCVAVKIVPNEPKDGSDRMRLLNGKVFHITIGTADKSIKPFESNLLLKNLSRHNEETVAYSCSLSEANYVIKNLKPVALL</sequence>
<proteinExistence type="predicted"/>
<evidence type="ECO:0000313" key="1">
    <source>
        <dbReference type="EMBL" id="KAK9237032.1"/>
    </source>
</evidence>
<dbReference type="EMBL" id="MU971375">
    <property type="protein sequence ID" value="KAK9237032.1"/>
    <property type="molecule type" value="Genomic_DNA"/>
</dbReference>
<name>A0ACC3SZH0_LIPKO</name>